<evidence type="ECO:0000313" key="4">
    <source>
        <dbReference type="Proteomes" id="UP000807850"/>
    </source>
</evidence>
<keyword evidence="2" id="KW-0131">Cell cycle</keyword>
<dbReference type="GO" id="GO:0006260">
    <property type="term" value="P:DNA replication"/>
    <property type="evidence" value="ECO:0007669"/>
    <property type="project" value="UniProtKB-UniRule"/>
</dbReference>
<reference evidence="3" key="1">
    <citation type="submission" date="2020-07" db="EMBL/GenBank/DDBJ databases">
        <title>Huge and variable diversity of episymbiotic CPR bacteria and DPANN archaea in groundwater ecosystems.</title>
        <authorList>
            <person name="He C.Y."/>
            <person name="Keren R."/>
            <person name="Whittaker M."/>
            <person name="Farag I.F."/>
            <person name="Doudna J."/>
            <person name="Cate J.H.D."/>
            <person name="Banfield J.F."/>
        </authorList>
    </citation>
    <scope>NUCLEOTIDE SEQUENCE</scope>
    <source>
        <strain evidence="3">NC_groundwater_928_Pr1_S-0.2um_72_17</strain>
    </source>
</reference>
<dbReference type="GO" id="GO:0051301">
    <property type="term" value="P:cell division"/>
    <property type="evidence" value="ECO:0007669"/>
    <property type="project" value="UniProtKB-KW"/>
</dbReference>
<accession>A0A9D6LAP6</accession>
<keyword evidence="2" id="KW-0132">Cell division</keyword>
<gene>
    <name evidence="2" type="primary">scpA</name>
    <name evidence="3" type="ORF">HY076_05545</name>
</gene>
<dbReference type="PANTHER" id="PTHR33969:SF2">
    <property type="entry name" value="SEGREGATION AND CONDENSATION PROTEIN A"/>
    <property type="match status" value="1"/>
</dbReference>
<comment type="subcellular location">
    <subcellularLocation>
        <location evidence="2">Cytoplasm</location>
    </subcellularLocation>
    <text evidence="2">Associated with two foci at the outer edges of the nucleoid region in young cells, and at four foci within both cell halves in older cells.</text>
</comment>
<proteinExistence type="inferred from homology"/>
<comment type="function">
    <text evidence="2">Participates in chromosomal partition during cell division. May act via the formation of a condensin-like complex containing Smc and ScpB that pull DNA away from mid-cell into both cell halves.</text>
</comment>
<dbReference type="GO" id="GO:0007059">
    <property type="term" value="P:chromosome segregation"/>
    <property type="evidence" value="ECO:0007669"/>
    <property type="project" value="UniProtKB-UniRule"/>
</dbReference>
<comment type="similarity">
    <text evidence="2">Belongs to the ScpA family.</text>
</comment>
<organism evidence="3 4">
    <name type="scientific">Eiseniibacteriota bacterium</name>
    <dbReference type="NCBI Taxonomy" id="2212470"/>
    <lineage>
        <taxon>Bacteria</taxon>
        <taxon>Candidatus Eiseniibacteriota</taxon>
    </lineage>
</organism>
<dbReference type="InterPro" id="IPR003768">
    <property type="entry name" value="ScpA"/>
</dbReference>
<dbReference type="EMBL" id="JACQAY010000174">
    <property type="protein sequence ID" value="MBI3539718.1"/>
    <property type="molecule type" value="Genomic_DNA"/>
</dbReference>
<dbReference type="Proteomes" id="UP000807850">
    <property type="component" value="Unassembled WGS sequence"/>
</dbReference>
<dbReference type="GO" id="GO:0005737">
    <property type="term" value="C:cytoplasm"/>
    <property type="evidence" value="ECO:0007669"/>
    <property type="project" value="UniProtKB-SubCell"/>
</dbReference>
<evidence type="ECO:0000256" key="2">
    <source>
        <dbReference type="HAMAP-Rule" id="MF_01805"/>
    </source>
</evidence>
<keyword evidence="2" id="KW-0963">Cytoplasm</keyword>
<dbReference type="Gene3D" id="6.10.250.2410">
    <property type="match status" value="1"/>
</dbReference>
<evidence type="ECO:0000256" key="1">
    <source>
        <dbReference type="ARBA" id="ARBA00044777"/>
    </source>
</evidence>
<comment type="subunit">
    <text evidence="2">Component of a cohesin-like complex composed of ScpA, ScpB and the Smc homodimer, in which ScpA and ScpB bind to the head domain of Smc. The presence of the three proteins is required for the association of the complex with DNA.</text>
</comment>
<dbReference type="HAMAP" id="MF_01805">
    <property type="entry name" value="ScpA"/>
    <property type="match status" value="1"/>
</dbReference>
<sequence length="248" mass="27594">MVKLARFEGPLDLLLHLIKRDEVDIYDIPIAHITQQYLAYLELMRQLDLDVAGEFLVMAATLMRIKAKMLLPLPAPGEEEDEGDPREELVQRLVEYRQFKEAAGTLKSREEDRRRLFERGMLPGEDEAGPLPLAPATLFDLLDALNRVMQRLPEQAVYDVQGDVYDVEDKMSLIARTVAEQGSVSFTTLMQACRARVEVIVTFIALLELVKLGQVAVTQAEAFGDIEIVARNPEGSVADASVESPGGA</sequence>
<dbReference type="AlphaFoldDB" id="A0A9D6LAP6"/>
<protein>
    <recommendedName>
        <fullName evidence="1 2">Segregation and condensation protein A</fullName>
    </recommendedName>
</protein>
<dbReference type="Pfam" id="PF02616">
    <property type="entry name" value="SMC_ScpA"/>
    <property type="match status" value="1"/>
</dbReference>
<evidence type="ECO:0000313" key="3">
    <source>
        <dbReference type="EMBL" id="MBI3539718.1"/>
    </source>
</evidence>
<dbReference type="Gene3D" id="1.10.10.580">
    <property type="entry name" value="Structural maintenance of chromosome 1. Chain E"/>
    <property type="match status" value="1"/>
</dbReference>
<comment type="caution">
    <text evidence="3">The sequence shown here is derived from an EMBL/GenBank/DDBJ whole genome shotgun (WGS) entry which is preliminary data.</text>
</comment>
<name>A0A9D6LAP6_UNCEI</name>
<keyword evidence="2" id="KW-0159">Chromosome partition</keyword>
<dbReference type="PANTHER" id="PTHR33969">
    <property type="entry name" value="SEGREGATION AND CONDENSATION PROTEIN A"/>
    <property type="match status" value="1"/>
</dbReference>
<dbReference type="InterPro" id="IPR023093">
    <property type="entry name" value="ScpA-like_C"/>
</dbReference>